<feature type="region of interest" description="Disordered" evidence="1">
    <location>
        <begin position="484"/>
        <end position="522"/>
    </location>
</feature>
<keyword evidence="2" id="KW-1133">Transmembrane helix</keyword>
<comment type="caution">
    <text evidence="3">The sequence shown here is derived from an EMBL/GenBank/DDBJ whole genome shotgun (WGS) entry which is preliminary data.</text>
</comment>
<name>A0A9P6H9J6_9AGAM</name>
<feature type="transmembrane region" description="Helical" evidence="2">
    <location>
        <begin position="341"/>
        <end position="365"/>
    </location>
</feature>
<dbReference type="Proteomes" id="UP000736335">
    <property type="component" value="Unassembled WGS sequence"/>
</dbReference>
<protein>
    <recommendedName>
        <fullName evidence="5">Transmembrane protein</fullName>
    </recommendedName>
</protein>
<evidence type="ECO:0000313" key="3">
    <source>
        <dbReference type="EMBL" id="KAF9782074.1"/>
    </source>
</evidence>
<feature type="compositionally biased region" description="Low complexity" evidence="1">
    <location>
        <begin position="135"/>
        <end position="148"/>
    </location>
</feature>
<sequence>MTTHNLREVVPGTTNVQPFPTHHHRSVPGVHHFRGSTSDSALVRKDLSPKQPRVSFESDPCVGSTPRAAPQSTHPPSNPSSHLIFFLQDLVNAGNAENTPRSLSPAKRTGDISRDSSPVKPVGDNNSVSHRNDTPRSLTPSRSPSRAASPLRFLQQWALHRTHSRDEPFIPIDPFKWHFRICSPRSTEDQSLPITCCIPIIPVQDDRGLFSDTLPRQLYLCLLLRLPAVYFSRVARIFEDAEVSRNDMQRIIESNRPSKLSTASHRVINNVMPPVLPFPEDWTPPAVSPALARFKNSWEEFVDSLLREWKTLNLVSALICSAIITMFQVPEMAYDPVTRTIALVSLVCALMSLAFGCLFIIRFTTMRSMHRASNWAEEAQKSRTSILWNVWVLLATPVIWLAWSVIAFILSILSYVWRSGATNDPENGGWPRLTPTQALGPRLVITALVVLGLLNCLMILRTFKKYGNNCGSFVELPGSHQTPEGGMTSYAARGRGSDRKGAMEPQMSLPLGEGSGSAAGVDDFVKIQGDS</sequence>
<evidence type="ECO:0000313" key="4">
    <source>
        <dbReference type="Proteomes" id="UP000736335"/>
    </source>
</evidence>
<feature type="region of interest" description="Disordered" evidence="1">
    <location>
        <begin position="1"/>
        <end position="81"/>
    </location>
</feature>
<feature type="transmembrane region" description="Helical" evidence="2">
    <location>
        <begin position="386"/>
        <end position="417"/>
    </location>
</feature>
<dbReference type="EMBL" id="WIUZ02000012">
    <property type="protein sequence ID" value="KAF9782074.1"/>
    <property type="molecule type" value="Genomic_DNA"/>
</dbReference>
<gene>
    <name evidence="3" type="ORF">BJ322DRAFT_1009846</name>
</gene>
<dbReference type="AlphaFoldDB" id="A0A9P6H9J6"/>
<evidence type="ECO:0000256" key="1">
    <source>
        <dbReference type="SAM" id="MobiDB-lite"/>
    </source>
</evidence>
<dbReference type="OrthoDB" id="3062801at2759"/>
<feature type="compositionally biased region" description="Basic residues" evidence="1">
    <location>
        <begin position="21"/>
        <end position="34"/>
    </location>
</feature>
<evidence type="ECO:0008006" key="5">
    <source>
        <dbReference type="Google" id="ProtNLM"/>
    </source>
</evidence>
<feature type="transmembrane region" description="Helical" evidence="2">
    <location>
        <begin position="439"/>
        <end position="460"/>
    </location>
</feature>
<keyword evidence="4" id="KW-1185">Reference proteome</keyword>
<keyword evidence="2" id="KW-0812">Transmembrane</keyword>
<proteinExistence type="predicted"/>
<keyword evidence="2" id="KW-0472">Membrane</keyword>
<feature type="compositionally biased region" description="Polar residues" evidence="1">
    <location>
        <begin position="70"/>
        <end position="81"/>
    </location>
</feature>
<reference evidence="3" key="1">
    <citation type="journal article" date="2020" name="Nat. Commun.">
        <title>Large-scale genome sequencing of mycorrhizal fungi provides insights into the early evolution of symbiotic traits.</title>
        <authorList>
            <person name="Miyauchi S."/>
            <person name="Kiss E."/>
            <person name="Kuo A."/>
            <person name="Drula E."/>
            <person name="Kohler A."/>
            <person name="Sanchez-Garcia M."/>
            <person name="Morin E."/>
            <person name="Andreopoulos B."/>
            <person name="Barry K.W."/>
            <person name="Bonito G."/>
            <person name="Buee M."/>
            <person name="Carver A."/>
            <person name="Chen C."/>
            <person name="Cichocki N."/>
            <person name="Clum A."/>
            <person name="Culley D."/>
            <person name="Crous P.W."/>
            <person name="Fauchery L."/>
            <person name="Girlanda M."/>
            <person name="Hayes R.D."/>
            <person name="Keri Z."/>
            <person name="LaButti K."/>
            <person name="Lipzen A."/>
            <person name="Lombard V."/>
            <person name="Magnuson J."/>
            <person name="Maillard F."/>
            <person name="Murat C."/>
            <person name="Nolan M."/>
            <person name="Ohm R.A."/>
            <person name="Pangilinan J."/>
            <person name="Pereira M.F."/>
            <person name="Perotto S."/>
            <person name="Peter M."/>
            <person name="Pfister S."/>
            <person name="Riley R."/>
            <person name="Sitrit Y."/>
            <person name="Stielow J.B."/>
            <person name="Szollosi G."/>
            <person name="Zifcakova L."/>
            <person name="Stursova M."/>
            <person name="Spatafora J.W."/>
            <person name="Tedersoo L."/>
            <person name="Vaario L.M."/>
            <person name="Yamada A."/>
            <person name="Yan M."/>
            <person name="Wang P."/>
            <person name="Xu J."/>
            <person name="Bruns T."/>
            <person name="Baldrian P."/>
            <person name="Vilgalys R."/>
            <person name="Dunand C."/>
            <person name="Henrissat B."/>
            <person name="Grigoriev I.V."/>
            <person name="Hibbett D."/>
            <person name="Nagy L.G."/>
            <person name="Martin F.M."/>
        </authorList>
    </citation>
    <scope>NUCLEOTIDE SEQUENCE</scope>
    <source>
        <strain evidence="3">UH-Tt-Lm1</strain>
    </source>
</reference>
<evidence type="ECO:0000256" key="2">
    <source>
        <dbReference type="SAM" id="Phobius"/>
    </source>
</evidence>
<accession>A0A9P6H9J6</accession>
<reference evidence="3" key="2">
    <citation type="submission" date="2020-11" db="EMBL/GenBank/DDBJ databases">
        <authorList>
            <consortium name="DOE Joint Genome Institute"/>
            <person name="Kuo A."/>
            <person name="Miyauchi S."/>
            <person name="Kiss E."/>
            <person name="Drula E."/>
            <person name="Kohler A."/>
            <person name="Sanchez-Garcia M."/>
            <person name="Andreopoulos B."/>
            <person name="Barry K.W."/>
            <person name="Bonito G."/>
            <person name="Buee M."/>
            <person name="Carver A."/>
            <person name="Chen C."/>
            <person name="Cichocki N."/>
            <person name="Clum A."/>
            <person name="Culley D."/>
            <person name="Crous P.W."/>
            <person name="Fauchery L."/>
            <person name="Girlanda M."/>
            <person name="Hayes R."/>
            <person name="Keri Z."/>
            <person name="Labutti K."/>
            <person name="Lipzen A."/>
            <person name="Lombard V."/>
            <person name="Magnuson J."/>
            <person name="Maillard F."/>
            <person name="Morin E."/>
            <person name="Murat C."/>
            <person name="Nolan M."/>
            <person name="Ohm R."/>
            <person name="Pangilinan J."/>
            <person name="Pereira M."/>
            <person name="Perotto S."/>
            <person name="Peter M."/>
            <person name="Riley R."/>
            <person name="Sitrit Y."/>
            <person name="Stielow B."/>
            <person name="Szollosi G."/>
            <person name="Zifcakova L."/>
            <person name="Stursova M."/>
            <person name="Spatafora J.W."/>
            <person name="Tedersoo L."/>
            <person name="Vaario L.-M."/>
            <person name="Yamada A."/>
            <person name="Yan M."/>
            <person name="Wang P."/>
            <person name="Xu J."/>
            <person name="Bruns T."/>
            <person name="Baldrian P."/>
            <person name="Vilgalys R."/>
            <person name="Henrissat B."/>
            <person name="Grigoriev I.V."/>
            <person name="Hibbett D."/>
            <person name="Nagy L.G."/>
            <person name="Martin F.M."/>
        </authorList>
    </citation>
    <scope>NUCLEOTIDE SEQUENCE</scope>
    <source>
        <strain evidence="3">UH-Tt-Lm1</strain>
    </source>
</reference>
<feature type="transmembrane region" description="Helical" evidence="2">
    <location>
        <begin position="311"/>
        <end position="329"/>
    </location>
</feature>
<feature type="region of interest" description="Disordered" evidence="1">
    <location>
        <begin position="96"/>
        <end position="148"/>
    </location>
</feature>
<organism evidence="3 4">
    <name type="scientific">Thelephora terrestris</name>
    <dbReference type="NCBI Taxonomy" id="56493"/>
    <lineage>
        <taxon>Eukaryota</taxon>
        <taxon>Fungi</taxon>
        <taxon>Dikarya</taxon>
        <taxon>Basidiomycota</taxon>
        <taxon>Agaricomycotina</taxon>
        <taxon>Agaricomycetes</taxon>
        <taxon>Thelephorales</taxon>
        <taxon>Thelephoraceae</taxon>
        <taxon>Thelephora</taxon>
    </lineage>
</organism>